<evidence type="ECO:0000313" key="2">
    <source>
        <dbReference type="Proteomes" id="UP000004080"/>
    </source>
</evidence>
<accession>I8AK30</accession>
<dbReference type="OrthoDB" id="2932542at2"/>
<comment type="caution">
    <text evidence="1">The sequence shown here is derived from an EMBL/GenBank/DDBJ whole genome shotgun (WGS) entry which is preliminary data.</text>
</comment>
<dbReference type="STRING" id="1196324.A374_08739"/>
<name>I8AK30_9BACL</name>
<gene>
    <name evidence="1" type="ORF">A374_08739</name>
</gene>
<evidence type="ECO:0000313" key="1">
    <source>
        <dbReference type="EMBL" id="EIT85909.1"/>
    </source>
</evidence>
<reference evidence="1 2" key="1">
    <citation type="journal article" date="2012" name="J. Bacteriol.">
        <title>Genome of Bacillus macauensis ZFHKF-1, a Long-Chain-Forming Bacterium.</title>
        <authorList>
            <person name="Cai L."/>
            <person name="Zhang T."/>
        </authorList>
    </citation>
    <scope>NUCLEOTIDE SEQUENCE [LARGE SCALE GENOMIC DNA]</scope>
    <source>
        <strain evidence="1 2">ZFHKF-1</strain>
    </source>
</reference>
<dbReference type="EMBL" id="AKKV01000024">
    <property type="protein sequence ID" value="EIT85909.1"/>
    <property type="molecule type" value="Genomic_DNA"/>
</dbReference>
<proteinExistence type="predicted"/>
<keyword evidence="2" id="KW-1185">Reference proteome</keyword>
<dbReference type="AlphaFoldDB" id="I8AK30"/>
<dbReference type="Proteomes" id="UP000004080">
    <property type="component" value="Unassembled WGS sequence"/>
</dbReference>
<protein>
    <submittedName>
        <fullName evidence="1">Uncharacterized protein</fullName>
    </submittedName>
</protein>
<dbReference type="RefSeq" id="WP_007201841.1">
    <property type="nucleotide sequence ID" value="NZ_AKKV01000024.1"/>
</dbReference>
<organism evidence="1 2">
    <name type="scientific">Fictibacillus macauensis ZFHKF-1</name>
    <dbReference type="NCBI Taxonomy" id="1196324"/>
    <lineage>
        <taxon>Bacteria</taxon>
        <taxon>Bacillati</taxon>
        <taxon>Bacillota</taxon>
        <taxon>Bacilli</taxon>
        <taxon>Bacillales</taxon>
        <taxon>Fictibacillaceae</taxon>
        <taxon>Fictibacillus</taxon>
    </lineage>
</organism>
<sequence>MIKIPINMVYDILSASDLFKGVNIHLVDVDEDYQKLTALPIVRVNEINSYQNGFASNLANSMSITVQVDIWIRSYKDANKYYYEIDKIMNHNGWACNLSGVDRDKDFNNILRIYKRYTTSQKLNFA</sequence>
<dbReference type="PATRIC" id="fig|1196324.3.peg.1790"/>